<keyword evidence="3" id="KW-0689">Ribosomal protein</keyword>
<dbReference type="AlphaFoldDB" id="A0A9P1FZM7"/>
<dbReference type="Gene3D" id="3.30.40.10">
    <property type="entry name" value="Zinc/RING finger domain, C3HC4 (zinc finger)"/>
    <property type="match status" value="1"/>
</dbReference>
<keyword evidence="1" id="KW-0175">Coiled coil</keyword>
<accession>A0A9P1FZM7</accession>
<evidence type="ECO:0000256" key="1">
    <source>
        <dbReference type="SAM" id="Coils"/>
    </source>
</evidence>
<dbReference type="InterPro" id="IPR013083">
    <property type="entry name" value="Znf_RING/FYVE/PHD"/>
</dbReference>
<name>A0A9P1FZM7_9DINO</name>
<gene>
    <name evidence="2" type="ORF">C1SCF055_LOCUS18961</name>
</gene>
<dbReference type="GO" id="GO:0005840">
    <property type="term" value="C:ribosome"/>
    <property type="evidence" value="ECO:0007669"/>
    <property type="project" value="UniProtKB-KW"/>
</dbReference>
<protein>
    <submittedName>
        <fullName evidence="3">60S ribosomal protein L18a-3</fullName>
    </submittedName>
</protein>
<keyword evidence="4" id="KW-1185">Reference proteome</keyword>
<feature type="coiled-coil region" evidence="1">
    <location>
        <begin position="126"/>
        <end position="160"/>
    </location>
</feature>
<evidence type="ECO:0000313" key="2">
    <source>
        <dbReference type="EMBL" id="CAI3992107.1"/>
    </source>
</evidence>
<dbReference type="Proteomes" id="UP001152797">
    <property type="component" value="Unassembled WGS sequence"/>
</dbReference>
<reference evidence="3 4" key="2">
    <citation type="submission" date="2024-05" db="EMBL/GenBank/DDBJ databases">
        <authorList>
            <person name="Chen Y."/>
            <person name="Shah S."/>
            <person name="Dougan E. K."/>
            <person name="Thang M."/>
            <person name="Chan C."/>
        </authorList>
    </citation>
    <scope>NUCLEOTIDE SEQUENCE [LARGE SCALE GENOMIC DNA]</scope>
</reference>
<comment type="caution">
    <text evidence="2">The sequence shown here is derived from an EMBL/GenBank/DDBJ whole genome shotgun (WGS) entry which is preliminary data.</text>
</comment>
<dbReference type="EMBL" id="CAMXCT030001669">
    <property type="protein sequence ID" value="CAL4779419.1"/>
    <property type="molecule type" value="Genomic_DNA"/>
</dbReference>
<reference evidence="2" key="1">
    <citation type="submission" date="2022-10" db="EMBL/GenBank/DDBJ databases">
        <authorList>
            <person name="Chen Y."/>
            <person name="Dougan E. K."/>
            <person name="Chan C."/>
            <person name="Rhodes N."/>
            <person name="Thang M."/>
        </authorList>
    </citation>
    <scope>NUCLEOTIDE SEQUENCE</scope>
</reference>
<dbReference type="EMBL" id="CAMXCT010001669">
    <property type="protein sequence ID" value="CAI3992107.1"/>
    <property type="molecule type" value="Genomic_DNA"/>
</dbReference>
<keyword evidence="3" id="KW-0687">Ribonucleoprotein</keyword>
<proteinExistence type="predicted"/>
<sequence>MCRQGSGWVAPPPEALHMKMAEQQYPEQCEMSVTLLLQAIPKQLEQSNIEAKSLQDLRSRLDRLEGSVSMQSSKAQKEEEVRKKLVERLENLEVSSTRAMLQPRLDGFEAATLRMSKEVHSLQSRLERLDQDFARHFARLEDLEQERREGQMLEEVLQDKVGRIERLEAAVKGDARSISSVRDEIARLGSTEDGKQERLRHLETQLAALERWRKDDAQVRLTRCDQQIQTFTQLAEESAQSPLISEVTGRVEQLHELILQTQAAKVDSEELKELKVELGRVSALAERSAEKSEVTEVSRCLQNSIASAQESMSSIKEELLQALFLAPEYRLRCFPAPVQNNQGLALFSVLQVRKDGDGAMSQPYKLTGCHKQGIDIEHVHREKKEKTPIVTGYSYCRQCVLDWFRSHERSNSDITSPITGEPLSVLLLPNLNLREVIVSVQHAIPAWDEAERERVSLRQKIQRLLGNLARRETN</sequence>
<evidence type="ECO:0000313" key="3">
    <source>
        <dbReference type="EMBL" id="CAL4779419.1"/>
    </source>
</evidence>
<dbReference type="SUPFAM" id="SSF57850">
    <property type="entry name" value="RING/U-box"/>
    <property type="match status" value="1"/>
</dbReference>
<dbReference type="EMBL" id="CAMXCT020001669">
    <property type="protein sequence ID" value="CAL1145482.1"/>
    <property type="molecule type" value="Genomic_DNA"/>
</dbReference>
<evidence type="ECO:0000313" key="4">
    <source>
        <dbReference type="Proteomes" id="UP001152797"/>
    </source>
</evidence>
<organism evidence="2">
    <name type="scientific">Cladocopium goreaui</name>
    <dbReference type="NCBI Taxonomy" id="2562237"/>
    <lineage>
        <taxon>Eukaryota</taxon>
        <taxon>Sar</taxon>
        <taxon>Alveolata</taxon>
        <taxon>Dinophyceae</taxon>
        <taxon>Suessiales</taxon>
        <taxon>Symbiodiniaceae</taxon>
        <taxon>Cladocopium</taxon>
    </lineage>
</organism>